<gene>
    <name evidence="2" type="ORF">J4573_22650</name>
</gene>
<name>A0A939TB95_9ACTN</name>
<comment type="caution">
    <text evidence="2">The sequence shown here is derived from an EMBL/GenBank/DDBJ whole genome shotgun (WGS) entry which is preliminary data.</text>
</comment>
<feature type="compositionally biased region" description="Basic and acidic residues" evidence="1">
    <location>
        <begin position="96"/>
        <end position="108"/>
    </location>
</feature>
<sequence length="135" mass="15149">MTPEGPSAHSIGRRLDEIHARLWELFARNEELDFLGRPLQPRRTRVRRSAELVEIAKVRAQAAADAAQRAYQNAAEVHERAAALHDHLVESGIGDIGRHRERARDHRSLAAADRSTAARMRHRSSARAGVSLRRA</sequence>
<dbReference type="EMBL" id="JAGEOJ010000009">
    <property type="protein sequence ID" value="MBO2449920.1"/>
    <property type="molecule type" value="Genomic_DNA"/>
</dbReference>
<evidence type="ECO:0000256" key="1">
    <source>
        <dbReference type="SAM" id="MobiDB-lite"/>
    </source>
</evidence>
<feature type="region of interest" description="Disordered" evidence="1">
    <location>
        <begin position="95"/>
        <end position="135"/>
    </location>
</feature>
<dbReference type="AlphaFoldDB" id="A0A939TB95"/>
<evidence type="ECO:0000313" key="3">
    <source>
        <dbReference type="Proteomes" id="UP000669179"/>
    </source>
</evidence>
<dbReference type="Proteomes" id="UP000669179">
    <property type="component" value="Unassembled WGS sequence"/>
</dbReference>
<protein>
    <submittedName>
        <fullName evidence="2">Uncharacterized protein</fullName>
    </submittedName>
</protein>
<keyword evidence="3" id="KW-1185">Reference proteome</keyword>
<evidence type="ECO:0000313" key="2">
    <source>
        <dbReference type="EMBL" id="MBO2449920.1"/>
    </source>
</evidence>
<dbReference type="RefSeq" id="WP_208257805.1">
    <property type="nucleotide sequence ID" value="NZ_JAGEOJ010000009.1"/>
</dbReference>
<reference evidence="2" key="1">
    <citation type="submission" date="2021-03" db="EMBL/GenBank/DDBJ databases">
        <authorList>
            <person name="Kanchanasin P."/>
            <person name="Saeng-In P."/>
            <person name="Phongsopitanun W."/>
            <person name="Yuki M."/>
            <person name="Kudo T."/>
            <person name="Ohkuma M."/>
            <person name="Tanasupawat S."/>
        </authorList>
    </citation>
    <scope>NUCLEOTIDE SEQUENCE</scope>
    <source>
        <strain evidence="2">GKU 128</strain>
    </source>
</reference>
<accession>A0A939TB95</accession>
<proteinExistence type="predicted"/>
<organism evidence="2 3">
    <name type="scientific">Actinomadura barringtoniae</name>
    <dbReference type="NCBI Taxonomy" id="1427535"/>
    <lineage>
        <taxon>Bacteria</taxon>
        <taxon>Bacillati</taxon>
        <taxon>Actinomycetota</taxon>
        <taxon>Actinomycetes</taxon>
        <taxon>Streptosporangiales</taxon>
        <taxon>Thermomonosporaceae</taxon>
        <taxon>Actinomadura</taxon>
    </lineage>
</organism>